<organism evidence="3 4">
    <name type="scientific">Elysia marginata</name>
    <dbReference type="NCBI Taxonomy" id="1093978"/>
    <lineage>
        <taxon>Eukaryota</taxon>
        <taxon>Metazoa</taxon>
        <taxon>Spiralia</taxon>
        <taxon>Lophotrochozoa</taxon>
        <taxon>Mollusca</taxon>
        <taxon>Gastropoda</taxon>
        <taxon>Heterobranchia</taxon>
        <taxon>Euthyneura</taxon>
        <taxon>Panpulmonata</taxon>
        <taxon>Sacoglossa</taxon>
        <taxon>Placobranchoidea</taxon>
        <taxon>Plakobranchidae</taxon>
        <taxon>Elysia</taxon>
    </lineage>
</organism>
<gene>
    <name evidence="3" type="ORF">ElyMa_006345300</name>
</gene>
<feature type="region of interest" description="Disordered" evidence="2">
    <location>
        <begin position="233"/>
        <end position="254"/>
    </location>
</feature>
<feature type="compositionally biased region" description="Polar residues" evidence="2">
    <location>
        <begin position="243"/>
        <end position="254"/>
    </location>
</feature>
<comment type="caution">
    <text evidence="3">The sequence shown here is derived from an EMBL/GenBank/DDBJ whole genome shotgun (WGS) entry which is preliminary data.</text>
</comment>
<feature type="coiled-coil region" evidence="1">
    <location>
        <begin position="6"/>
        <end position="33"/>
    </location>
</feature>
<reference evidence="3 4" key="1">
    <citation type="journal article" date="2021" name="Elife">
        <title>Chloroplast acquisition without the gene transfer in kleptoplastic sea slugs, Plakobranchus ocellatus.</title>
        <authorList>
            <person name="Maeda T."/>
            <person name="Takahashi S."/>
            <person name="Yoshida T."/>
            <person name="Shimamura S."/>
            <person name="Takaki Y."/>
            <person name="Nagai Y."/>
            <person name="Toyoda A."/>
            <person name="Suzuki Y."/>
            <person name="Arimoto A."/>
            <person name="Ishii H."/>
            <person name="Satoh N."/>
            <person name="Nishiyama T."/>
            <person name="Hasebe M."/>
            <person name="Maruyama T."/>
            <person name="Minagawa J."/>
            <person name="Obokata J."/>
            <person name="Shigenobu S."/>
        </authorList>
    </citation>
    <scope>NUCLEOTIDE SEQUENCE [LARGE SCALE GENOMIC DNA]</scope>
</reference>
<dbReference type="EMBL" id="BMAT01012733">
    <property type="protein sequence ID" value="GFR98258.1"/>
    <property type="molecule type" value="Genomic_DNA"/>
</dbReference>
<evidence type="ECO:0000256" key="1">
    <source>
        <dbReference type="SAM" id="Coils"/>
    </source>
</evidence>
<evidence type="ECO:0000313" key="3">
    <source>
        <dbReference type="EMBL" id="GFR98258.1"/>
    </source>
</evidence>
<dbReference type="Proteomes" id="UP000762676">
    <property type="component" value="Unassembled WGS sequence"/>
</dbReference>
<accession>A0AAV4HJ83</accession>
<dbReference type="PANTHER" id="PTHR33198">
    <property type="entry name" value="ANK_REP_REGION DOMAIN-CONTAINING PROTEIN-RELATED"/>
    <property type="match status" value="1"/>
</dbReference>
<dbReference type="PANTHER" id="PTHR33198:SF19">
    <property type="entry name" value="CCHC-TYPE DOMAIN-CONTAINING PROTEIN"/>
    <property type="match status" value="1"/>
</dbReference>
<proteinExistence type="predicted"/>
<keyword evidence="1" id="KW-0175">Coiled coil</keyword>
<protein>
    <submittedName>
        <fullName evidence="3">Transposon Tf2-6 polyprotein</fullName>
    </submittedName>
</protein>
<evidence type="ECO:0000256" key="2">
    <source>
        <dbReference type="SAM" id="MobiDB-lite"/>
    </source>
</evidence>
<keyword evidence="4" id="KW-1185">Reference proteome</keyword>
<name>A0AAV4HJ83_9GAST</name>
<evidence type="ECO:0000313" key="4">
    <source>
        <dbReference type="Proteomes" id="UP000762676"/>
    </source>
</evidence>
<dbReference type="AlphaFoldDB" id="A0AAV4HJ83"/>
<sequence length="254" mass="28676">MSRSHAQSQEDLIKLLRDQMEQQQQQMQALLALVHQQKPGVSNTKFDEFDPSAELWSDYWCRFETFLKANAIPDGRRAEIFLTNQSSTIYKLVMNMAQQQTPPKDINSLSMEEIEAHMADQYSPKRFVVRERFKFWTNTDRKSGETVHELAARIRQEAATCDFAAIKDPLDEAMRTRFVCSIKSEATIKALFKIKDDELTFNRAIEIAAEVEEASKVAKETLGCGCTVQPSLTAEISPGHPTGASSGTHTISPD</sequence>